<gene>
    <name evidence="3" type="ORF">C4E15_26380</name>
</gene>
<organism evidence="3 4">
    <name type="scientific">Achromobacter spanius</name>
    <dbReference type="NCBI Taxonomy" id="217203"/>
    <lineage>
        <taxon>Bacteria</taxon>
        <taxon>Pseudomonadati</taxon>
        <taxon>Pseudomonadota</taxon>
        <taxon>Betaproteobacteria</taxon>
        <taxon>Burkholderiales</taxon>
        <taxon>Alcaligenaceae</taxon>
        <taxon>Achromobacter</taxon>
    </lineage>
</organism>
<sequence>MKTRTLTAALLSVAAIGVGTAAVAQQTSPTAPAAPMAADSKLDSKDRDFLENAAQSGHMEVEGSKLALQKSQNAEIKSFAQKMIDDHGKAGQKLASLAKSKGYDAPTEPSLMQQAKLKTLGMRDDGFDKAYAEGVGVSAHEDAVKLFEDASKNAKDPEIKQFATETLPILQQHLQMAKTLEQGVKK</sequence>
<dbReference type="RefSeq" id="WP_104145488.1">
    <property type="nucleotide sequence ID" value="NZ_PREU01000016.1"/>
</dbReference>
<evidence type="ECO:0000313" key="4">
    <source>
        <dbReference type="Proteomes" id="UP000239990"/>
    </source>
</evidence>
<feature type="domain" description="DUF4142" evidence="2">
    <location>
        <begin position="45"/>
        <end position="180"/>
    </location>
</feature>
<evidence type="ECO:0000259" key="2">
    <source>
        <dbReference type="Pfam" id="PF13628"/>
    </source>
</evidence>
<dbReference type="InterPro" id="IPR025419">
    <property type="entry name" value="DUF4142"/>
</dbReference>
<protein>
    <submittedName>
        <fullName evidence="3">DUF305 domain-containing protein</fullName>
    </submittedName>
</protein>
<dbReference type="PANTHER" id="PTHR38593:SF1">
    <property type="entry name" value="BLR2558 PROTEIN"/>
    <property type="match status" value="1"/>
</dbReference>
<name>A0A2S5GK55_9BURK</name>
<reference evidence="3 4" key="1">
    <citation type="submission" date="2018-02" db="EMBL/GenBank/DDBJ databases">
        <title>Draft Genome of Achromobacter spanius stain 6.</title>
        <authorList>
            <person name="Gunasekera T.S."/>
            <person name="Radwan O."/>
            <person name="Ruiz O.N."/>
        </authorList>
    </citation>
    <scope>NUCLEOTIDE SEQUENCE [LARGE SCALE GENOMIC DNA]</scope>
    <source>
        <strain evidence="3 4">6</strain>
    </source>
</reference>
<dbReference type="Gene3D" id="1.20.1260.10">
    <property type="match status" value="1"/>
</dbReference>
<evidence type="ECO:0000313" key="3">
    <source>
        <dbReference type="EMBL" id="PPA73243.1"/>
    </source>
</evidence>
<dbReference type="Proteomes" id="UP000239990">
    <property type="component" value="Unassembled WGS sequence"/>
</dbReference>
<dbReference type="Pfam" id="PF13628">
    <property type="entry name" value="DUF4142"/>
    <property type="match status" value="1"/>
</dbReference>
<feature type="signal peptide" evidence="1">
    <location>
        <begin position="1"/>
        <end position="24"/>
    </location>
</feature>
<dbReference type="InterPro" id="IPR012347">
    <property type="entry name" value="Ferritin-like"/>
</dbReference>
<comment type="caution">
    <text evidence="3">The sequence shown here is derived from an EMBL/GenBank/DDBJ whole genome shotgun (WGS) entry which is preliminary data.</text>
</comment>
<dbReference type="PANTHER" id="PTHR38593">
    <property type="entry name" value="BLR2558 PROTEIN"/>
    <property type="match status" value="1"/>
</dbReference>
<dbReference type="AlphaFoldDB" id="A0A2S5GK55"/>
<dbReference type="EMBL" id="PREU01000016">
    <property type="protein sequence ID" value="PPA73243.1"/>
    <property type="molecule type" value="Genomic_DNA"/>
</dbReference>
<accession>A0A2S5GK55</accession>
<dbReference type="OrthoDB" id="118677at2"/>
<keyword evidence="1" id="KW-0732">Signal</keyword>
<proteinExistence type="predicted"/>
<feature type="chain" id="PRO_5015776521" evidence="1">
    <location>
        <begin position="25"/>
        <end position="186"/>
    </location>
</feature>
<evidence type="ECO:0000256" key="1">
    <source>
        <dbReference type="SAM" id="SignalP"/>
    </source>
</evidence>